<reference evidence="1" key="1">
    <citation type="submission" date="2023-09" db="UniProtKB">
        <authorList>
            <consortium name="Ensembl"/>
        </authorList>
    </citation>
    <scope>IDENTIFICATION</scope>
</reference>
<evidence type="ECO:0000313" key="1">
    <source>
        <dbReference type="Ensembl" id="ENSBMSP00010000119.1"/>
    </source>
</evidence>
<dbReference type="Ensembl" id="ENSBMST00010000133.1">
    <property type="protein sequence ID" value="ENSBMSP00010000119.1"/>
    <property type="gene ID" value="ENSBMSG00010000107.1"/>
</dbReference>
<dbReference type="AlphaFoldDB" id="A0A8C0C5Z4"/>
<name>A0A8C0C5Z4_BALMU</name>
<accession>A0A8C0C5Z4</accession>
<sequence>MAKAASGSYHWEDEDQQSLPLQQGEYCRVPYFEEPLCVTVHIFYVFERNWSLLSTPTGIFLSITDTLMTTRPQQRLNPHHAAHHWALLHTWQGDGCFG</sequence>
<protein>
    <submittedName>
        <fullName evidence="1">Uncharacterized protein</fullName>
    </submittedName>
</protein>
<organism evidence="1">
    <name type="scientific">Balaenoptera musculus</name>
    <name type="common">Blue whale</name>
    <dbReference type="NCBI Taxonomy" id="9771"/>
    <lineage>
        <taxon>Eukaryota</taxon>
        <taxon>Metazoa</taxon>
        <taxon>Chordata</taxon>
        <taxon>Craniata</taxon>
        <taxon>Vertebrata</taxon>
        <taxon>Euteleostomi</taxon>
        <taxon>Mammalia</taxon>
        <taxon>Eutheria</taxon>
        <taxon>Laurasiatheria</taxon>
        <taxon>Artiodactyla</taxon>
        <taxon>Whippomorpha</taxon>
        <taxon>Cetacea</taxon>
        <taxon>Mysticeti</taxon>
        <taxon>Balaenopteridae</taxon>
        <taxon>Balaenoptera</taxon>
    </lineage>
</organism>
<proteinExistence type="predicted"/>
<dbReference type="GeneTree" id="ENSGT00910000147873"/>